<sequence length="79" mass="8664">MTELLAVVMLLSSDSCLLQRSLVHVSTYQERGQTLAIKKLVSAGKAADVQPSFTFVQPLNTLVMSITQMHESRETISLA</sequence>
<proteinExistence type="predicted"/>
<name>A0A168PB89_ABSGL</name>
<feature type="chain" id="PRO_5007899578" description="Ndc10 domain-containing protein" evidence="1">
    <location>
        <begin position="19"/>
        <end position="79"/>
    </location>
</feature>
<evidence type="ECO:0000256" key="1">
    <source>
        <dbReference type="SAM" id="SignalP"/>
    </source>
</evidence>
<accession>A0A168PB89</accession>
<evidence type="ECO:0000313" key="3">
    <source>
        <dbReference type="Proteomes" id="UP000078561"/>
    </source>
</evidence>
<keyword evidence="3" id="KW-1185">Reference proteome</keyword>
<dbReference type="AlphaFoldDB" id="A0A168PB89"/>
<feature type="signal peptide" evidence="1">
    <location>
        <begin position="1"/>
        <end position="18"/>
    </location>
</feature>
<evidence type="ECO:0008006" key="4">
    <source>
        <dbReference type="Google" id="ProtNLM"/>
    </source>
</evidence>
<evidence type="ECO:0000313" key="2">
    <source>
        <dbReference type="EMBL" id="SAM02078.1"/>
    </source>
</evidence>
<gene>
    <name evidence="2" type="primary">ABSGL_07841.1 scaffold 9181</name>
</gene>
<protein>
    <recommendedName>
        <fullName evidence="4">Ndc10 domain-containing protein</fullName>
    </recommendedName>
</protein>
<organism evidence="2">
    <name type="scientific">Absidia glauca</name>
    <name type="common">Pin mould</name>
    <dbReference type="NCBI Taxonomy" id="4829"/>
    <lineage>
        <taxon>Eukaryota</taxon>
        <taxon>Fungi</taxon>
        <taxon>Fungi incertae sedis</taxon>
        <taxon>Mucoromycota</taxon>
        <taxon>Mucoromycotina</taxon>
        <taxon>Mucoromycetes</taxon>
        <taxon>Mucorales</taxon>
        <taxon>Cunninghamellaceae</taxon>
        <taxon>Absidia</taxon>
    </lineage>
</organism>
<dbReference type="Proteomes" id="UP000078561">
    <property type="component" value="Unassembled WGS sequence"/>
</dbReference>
<reference evidence="2" key="1">
    <citation type="submission" date="2016-04" db="EMBL/GenBank/DDBJ databases">
        <authorList>
            <person name="Evans L.H."/>
            <person name="Alamgir A."/>
            <person name="Owens N."/>
            <person name="Weber N.D."/>
            <person name="Virtaneva K."/>
            <person name="Barbian K."/>
            <person name="Babar A."/>
            <person name="Rosenke K."/>
        </authorList>
    </citation>
    <scope>NUCLEOTIDE SEQUENCE [LARGE SCALE GENOMIC DNA]</scope>
    <source>
        <strain evidence="2">CBS 101.48</strain>
    </source>
</reference>
<dbReference type="InParanoid" id="A0A168PB89"/>
<keyword evidence="1" id="KW-0732">Signal</keyword>
<dbReference type="EMBL" id="LT553674">
    <property type="protein sequence ID" value="SAM02078.1"/>
    <property type="molecule type" value="Genomic_DNA"/>
</dbReference>